<keyword evidence="3" id="KW-1185">Reference proteome</keyword>
<dbReference type="AlphaFoldDB" id="A0A9N9DXX1"/>
<dbReference type="PANTHER" id="PTHR13132">
    <property type="entry name" value="ALPHA- 1,6 -FUCOSYLTRANSFERASE"/>
    <property type="match status" value="1"/>
</dbReference>
<dbReference type="GO" id="GO:0006487">
    <property type="term" value="P:protein N-linked glycosylation"/>
    <property type="evidence" value="ECO:0007669"/>
    <property type="project" value="TreeGrafter"/>
</dbReference>
<name>A0A9N9DXX1_9GLOM</name>
<evidence type="ECO:0000313" key="2">
    <source>
        <dbReference type="EMBL" id="CAG8653211.1"/>
    </source>
</evidence>
<dbReference type="EMBL" id="CAJVQA010007207">
    <property type="protein sequence ID" value="CAG8653211.1"/>
    <property type="molecule type" value="Genomic_DNA"/>
</dbReference>
<dbReference type="Gene3D" id="3.40.50.11350">
    <property type="match status" value="1"/>
</dbReference>
<sequence length="449" mass="51494">MKLQIAIVITSVMLIANLAGIYIDVFIKTNPVISPNNDLSDKNTTNITQPLIFSEKEKQRARFPKFDALYEDYIKKHNRTVAKLLNQTTKVNSAKLPKVIVVQSLMYLGLGNRLPALACGFLYSIVTDRLFFIDGFYNFDEYFEKDFDHDWKSVANLYNNSRSRYLHDNNQNAFQLITRGNLSNEEINTYDILFVRTWDYVCAPLISNPNYKEWISSIIPNNKVYNAISQKLLRIKPNITEKVETFINNNFGEYNIGIHIRMIKNMMIGNTITPIENFCSAAKMLMIGTEKKNVTIFVATDNNNNRDILINCLHNSLGSMNDSTKIIHASNDMDVINPIGGNPGTEVEAIVDLSILSYCDDLVVTFGSSFSFLASAMFYKSLPLWGPYVVMPVKNNEDDFVIDKIWLWKATFNEPCMYFSKALLKESDPETIEVFKTNPFWMYYSEECT</sequence>
<keyword evidence="1" id="KW-1133">Transmembrane helix</keyword>
<keyword evidence="1" id="KW-0472">Membrane</keyword>
<evidence type="ECO:0000313" key="3">
    <source>
        <dbReference type="Proteomes" id="UP000789759"/>
    </source>
</evidence>
<organism evidence="2 3">
    <name type="scientific">Cetraspora pellucida</name>
    <dbReference type="NCBI Taxonomy" id="1433469"/>
    <lineage>
        <taxon>Eukaryota</taxon>
        <taxon>Fungi</taxon>
        <taxon>Fungi incertae sedis</taxon>
        <taxon>Mucoromycota</taxon>
        <taxon>Glomeromycotina</taxon>
        <taxon>Glomeromycetes</taxon>
        <taxon>Diversisporales</taxon>
        <taxon>Gigasporaceae</taxon>
        <taxon>Cetraspora</taxon>
    </lineage>
</organism>
<dbReference type="GO" id="GO:0046921">
    <property type="term" value="F:alpha-(1-&gt;6)-fucosyltransferase activity"/>
    <property type="evidence" value="ECO:0007669"/>
    <property type="project" value="TreeGrafter"/>
</dbReference>
<gene>
    <name evidence="2" type="ORF">CPELLU_LOCUS9440</name>
</gene>
<evidence type="ECO:0000256" key="1">
    <source>
        <dbReference type="SAM" id="Phobius"/>
    </source>
</evidence>
<protein>
    <submittedName>
        <fullName evidence="2">23184_t:CDS:1</fullName>
    </submittedName>
</protein>
<keyword evidence="1" id="KW-0812">Transmembrane</keyword>
<dbReference type="PANTHER" id="PTHR13132:SF29">
    <property type="entry name" value="ALPHA-(1,6)-FUCOSYLTRANSFERASE"/>
    <property type="match status" value="1"/>
</dbReference>
<dbReference type="OrthoDB" id="2413580at2759"/>
<comment type="caution">
    <text evidence="2">The sequence shown here is derived from an EMBL/GenBank/DDBJ whole genome shotgun (WGS) entry which is preliminary data.</text>
</comment>
<proteinExistence type="predicted"/>
<feature type="transmembrane region" description="Helical" evidence="1">
    <location>
        <begin position="7"/>
        <end position="27"/>
    </location>
</feature>
<reference evidence="2" key="1">
    <citation type="submission" date="2021-06" db="EMBL/GenBank/DDBJ databases">
        <authorList>
            <person name="Kallberg Y."/>
            <person name="Tangrot J."/>
            <person name="Rosling A."/>
        </authorList>
    </citation>
    <scope>NUCLEOTIDE SEQUENCE</scope>
    <source>
        <strain evidence="2">FL966</strain>
    </source>
</reference>
<dbReference type="Proteomes" id="UP000789759">
    <property type="component" value="Unassembled WGS sequence"/>
</dbReference>
<accession>A0A9N9DXX1</accession>